<dbReference type="GO" id="GO:0006352">
    <property type="term" value="P:DNA-templated transcription initiation"/>
    <property type="evidence" value="ECO:0007669"/>
    <property type="project" value="InterPro"/>
</dbReference>
<evidence type="ECO:0000256" key="7">
    <source>
        <dbReference type="ARBA" id="ARBA00023125"/>
    </source>
</evidence>
<dbReference type="PIRSF" id="PIRSF000774">
    <property type="entry name" value="RpoN"/>
    <property type="match status" value="1"/>
</dbReference>
<keyword evidence="4" id="KW-0548">Nucleotidyltransferase</keyword>
<dbReference type="Gene3D" id="1.10.10.1330">
    <property type="entry name" value="RNA polymerase sigma-54 factor, core-binding domain"/>
    <property type="match status" value="1"/>
</dbReference>
<dbReference type="NCBIfam" id="TIGR02395">
    <property type="entry name" value="rpoN_sigma"/>
    <property type="match status" value="1"/>
</dbReference>
<dbReference type="InterPro" id="IPR000394">
    <property type="entry name" value="RNA_pol_sigma_54"/>
</dbReference>
<keyword evidence="7" id="KW-0238">DNA-binding</keyword>
<evidence type="ECO:0000256" key="6">
    <source>
        <dbReference type="ARBA" id="ARBA00023082"/>
    </source>
</evidence>
<sequence>MDFSLKLKQETKLVLTQEMKISMNILQMSSSQLREYLEKEATINPAIEISYSTFSTKGVSEEEYSPLDFVTKEETLFDYLEEQIGYLQLSKKIKKICIFIVNNLDSRGYLAISKVELKKLLKINMQELNEAFEIIYTLDPIGIGAENLKDCLKIQLRNKGIYDEKLFTLIEYYLEEVANQNYSIIAQELKIDENKILDYIRLIKTLTPIPARGYRIDTTSNYVVPEAKIEVKNGELVFKINEGVIPKVSVNSYYSESLASDKKFINTAINIVKCLEKRYQTLTKILEFLIKKQRDYFFRGENFLHTLILKDIATELNLHESTISRAIKDKYLDTPQGIISIKSLFIIDSKKIKIKKIIEELINKENKKNPISDERISIYLKDKGYIVARRTVTKYREELGFGSTRDRKK</sequence>
<evidence type="ECO:0000256" key="1">
    <source>
        <dbReference type="ARBA" id="ARBA00008798"/>
    </source>
</evidence>
<dbReference type="GO" id="GO:0000428">
    <property type="term" value="C:DNA-directed RNA polymerase complex"/>
    <property type="evidence" value="ECO:0007669"/>
    <property type="project" value="UniProtKB-KW"/>
</dbReference>
<keyword evidence="5" id="KW-0805">Transcription regulation</keyword>
<proteinExistence type="inferred from homology"/>
<reference evidence="11" key="1">
    <citation type="journal article" date="2021" name="PeerJ">
        <title>Extensive microbial diversity within the chicken gut microbiome revealed by metagenomics and culture.</title>
        <authorList>
            <person name="Gilroy R."/>
            <person name="Ravi A."/>
            <person name="Getino M."/>
            <person name="Pursley I."/>
            <person name="Horton D.L."/>
            <person name="Alikhan N.F."/>
            <person name="Baker D."/>
            <person name="Gharbi K."/>
            <person name="Hall N."/>
            <person name="Watson M."/>
            <person name="Adriaenssens E.M."/>
            <person name="Foster-Nyarko E."/>
            <person name="Jarju S."/>
            <person name="Secka A."/>
            <person name="Antonio M."/>
            <person name="Oren A."/>
            <person name="Chaudhuri R.R."/>
            <person name="La Ragione R."/>
            <person name="Hildebrand F."/>
            <person name="Pallen M.J."/>
        </authorList>
    </citation>
    <scope>NUCLEOTIDE SEQUENCE</scope>
    <source>
        <strain evidence="11">A6-441</strain>
    </source>
</reference>
<feature type="domain" description="RNA polymerase sigma factor 54 DNA-binding" evidence="9">
    <location>
        <begin position="265"/>
        <end position="409"/>
    </location>
</feature>
<dbReference type="InterPro" id="IPR007046">
    <property type="entry name" value="RNA_pol_sigma_54_core-bd"/>
</dbReference>
<dbReference type="PANTHER" id="PTHR32248:SF4">
    <property type="entry name" value="RNA POLYMERASE SIGMA-54 FACTOR"/>
    <property type="match status" value="1"/>
</dbReference>
<dbReference type="PROSITE" id="PS00718">
    <property type="entry name" value="SIGMA54_2"/>
    <property type="match status" value="1"/>
</dbReference>
<keyword evidence="6" id="KW-0731">Sigma factor</keyword>
<comment type="similarity">
    <text evidence="1">Belongs to the sigma-54 factor family.</text>
</comment>
<evidence type="ECO:0000259" key="9">
    <source>
        <dbReference type="Pfam" id="PF04552"/>
    </source>
</evidence>
<dbReference type="Pfam" id="PF04552">
    <property type="entry name" value="Sigma54_DBD"/>
    <property type="match status" value="1"/>
</dbReference>
<keyword evidence="2" id="KW-0240">DNA-directed RNA polymerase</keyword>
<dbReference type="EMBL" id="JAHLFN010000012">
    <property type="protein sequence ID" value="MBU3841573.1"/>
    <property type="molecule type" value="Genomic_DNA"/>
</dbReference>
<reference evidence="11" key="2">
    <citation type="submission" date="2021-04" db="EMBL/GenBank/DDBJ databases">
        <authorList>
            <person name="Gilroy R."/>
        </authorList>
    </citation>
    <scope>NUCLEOTIDE SEQUENCE</scope>
    <source>
        <strain evidence="11">A6-441</strain>
    </source>
</reference>
<dbReference type="Pfam" id="PF04963">
    <property type="entry name" value="Sigma54_CBD"/>
    <property type="match status" value="1"/>
</dbReference>
<dbReference type="Proteomes" id="UP000724657">
    <property type="component" value="Unassembled WGS sequence"/>
</dbReference>
<gene>
    <name evidence="11" type="primary">rpoN</name>
    <name evidence="11" type="ORF">IAA47_01000</name>
</gene>
<name>A0A9E2NWD9_9FUSO</name>
<dbReference type="Gene3D" id="1.10.10.60">
    <property type="entry name" value="Homeodomain-like"/>
    <property type="match status" value="1"/>
</dbReference>
<evidence type="ECO:0000259" key="10">
    <source>
        <dbReference type="Pfam" id="PF04963"/>
    </source>
</evidence>
<evidence type="ECO:0000256" key="2">
    <source>
        <dbReference type="ARBA" id="ARBA00022478"/>
    </source>
</evidence>
<evidence type="ECO:0000256" key="8">
    <source>
        <dbReference type="ARBA" id="ARBA00023163"/>
    </source>
</evidence>
<evidence type="ECO:0000313" key="12">
    <source>
        <dbReference type="Proteomes" id="UP000724657"/>
    </source>
</evidence>
<dbReference type="GO" id="GO:0003677">
    <property type="term" value="F:DNA binding"/>
    <property type="evidence" value="ECO:0007669"/>
    <property type="project" value="UniProtKB-KW"/>
</dbReference>
<dbReference type="GO" id="GO:0016987">
    <property type="term" value="F:sigma factor activity"/>
    <property type="evidence" value="ECO:0007669"/>
    <property type="project" value="UniProtKB-KW"/>
</dbReference>
<organism evidence="11 12">
    <name type="scientific">Candidatus Fusobacterium pullicola</name>
    <dbReference type="NCBI Taxonomy" id="2838601"/>
    <lineage>
        <taxon>Bacteria</taxon>
        <taxon>Fusobacteriati</taxon>
        <taxon>Fusobacteriota</taxon>
        <taxon>Fusobacteriia</taxon>
        <taxon>Fusobacteriales</taxon>
        <taxon>Fusobacteriaceae</taxon>
        <taxon>Fusobacterium</taxon>
    </lineage>
</organism>
<dbReference type="PRINTS" id="PR00045">
    <property type="entry name" value="SIGMA54FCT"/>
</dbReference>
<dbReference type="GO" id="GO:0001216">
    <property type="term" value="F:DNA-binding transcription activator activity"/>
    <property type="evidence" value="ECO:0007669"/>
    <property type="project" value="InterPro"/>
</dbReference>
<keyword evidence="8" id="KW-0804">Transcription</keyword>
<evidence type="ECO:0000256" key="3">
    <source>
        <dbReference type="ARBA" id="ARBA00022679"/>
    </source>
</evidence>
<dbReference type="GO" id="GO:0016779">
    <property type="term" value="F:nucleotidyltransferase activity"/>
    <property type="evidence" value="ECO:0007669"/>
    <property type="project" value="UniProtKB-KW"/>
</dbReference>
<dbReference type="AlphaFoldDB" id="A0A9E2NWD9"/>
<dbReference type="InterPro" id="IPR007634">
    <property type="entry name" value="RNA_pol_sigma_54_DNA-bd"/>
</dbReference>
<dbReference type="PANTHER" id="PTHR32248">
    <property type="entry name" value="RNA POLYMERASE SIGMA-54 FACTOR"/>
    <property type="match status" value="1"/>
</dbReference>
<evidence type="ECO:0000256" key="4">
    <source>
        <dbReference type="ARBA" id="ARBA00022695"/>
    </source>
</evidence>
<feature type="domain" description="RNA polymerase sigma factor 54 core-binding" evidence="10">
    <location>
        <begin position="68"/>
        <end position="254"/>
    </location>
</feature>
<evidence type="ECO:0000313" key="11">
    <source>
        <dbReference type="EMBL" id="MBU3841573.1"/>
    </source>
</evidence>
<dbReference type="Pfam" id="PF00309">
    <property type="entry name" value="Sigma54_AID"/>
    <property type="match status" value="1"/>
</dbReference>
<evidence type="ECO:0000256" key="5">
    <source>
        <dbReference type="ARBA" id="ARBA00023015"/>
    </source>
</evidence>
<comment type="caution">
    <text evidence="11">The sequence shown here is derived from an EMBL/GenBank/DDBJ whole genome shotgun (WGS) entry which is preliminary data.</text>
</comment>
<keyword evidence="3" id="KW-0808">Transferase</keyword>
<dbReference type="InterPro" id="IPR038709">
    <property type="entry name" value="RpoN_core-bd_sf"/>
</dbReference>
<accession>A0A9E2NWD9</accession>
<protein>
    <submittedName>
        <fullName evidence="11">RNA polymerase factor sigma-54</fullName>
    </submittedName>
</protein>
<dbReference type="PROSITE" id="PS50044">
    <property type="entry name" value="SIGMA54_3"/>
    <property type="match status" value="1"/>
</dbReference>